<organism evidence="1 2">
    <name type="scientific">Meloidogyne enterolobii</name>
    <name type="common">Root-knot nematode worm</name>
    <name type="synonym">Meloidogyne mayaguensis</name>
    <dbReference type="NCBI Taxonomy" id="390850"/>
    <lineage>
        <taxon>Eukaryota</taxon>
        <taxon>Metazoa</taxon>
        <taxon>Ecdysozoa</taxon>
        <taxon>Nematoda</taxon>
        <taxon>Chromadorea</taxon>
        <taxon>Rhabditida</taxon>
        <taxon>Tylenchina</taxon>
        <taxon>Tylenchomorpha</taxon>
        <taxon>Tylenchoidea</taxon>
        <taxon>Meloidogynidae</taxon>
        <taxon>Meloidogyninae</taxon>
        <taxon>Meloidogyne</taxon>
    </lineage>
</organism>
<proteinExistence type="predicted"/>
<dbReference type="Proteomes" id="UP001497535">
    <property type="component" value="Unassembled WGS sequence"/>
</dbReference>
<comment type="caution">
    <text evidence="1">The sequence shown here is derived from an EMBL/GenBank/DDBJ whole genome shotgun (WGS) entry which is preliminary data.</text>
</comment>
<dbReference type="EMBL" id="CAVMJV010000003">
    <property type="protein sequence ID" value="CAK5021296.1"/>
    <property type="molecule type" value="Genomic_DNA"/>
</dbReference>
<accession>A0ACB0XWZ0</accession>
<keyword evidence="2" id="KW-1185">Reference proteome</keyword>
<sequence length="49" mass="5629">MNEVKQKTGIFINFFCFYLENSQKPCNIYKLSPTPSLDDTLADEVLLSI</sequence>
<gene>
    <name evidence="1" type="ORF">MENTE1834_LOCUS4695</name>
</gene>
<evidence type="ECO:0000313" key="2">
    <source>
        <dbReference type="Proteomes" id="UP001497535"/>
    </source>
</evidence>
<name>A0ACB0XWZ0_MELEN</name>
<reference evidence="1" key="1">
    <citation type="submission" date="2023-11" db="EMBL/GenBank/DDBJ databases">
        <authorList>
            <person name="Poullet M."/>
        </authorList>
    </citation>
    <scope>NUCLEOTIDE SEQUENCE</scope>
    <source>
        <strain evidence="1">E1834</strain>
    </source>
</reference>
<evidence type="ECO:0000313" key="1">
    <source>
        <dbReference type="EMBL" id="CAK5021296.1"/>
    </source>
</evidence>
<protein>
    <submittedName>
        <fullName evidence="1">Uncharacterized protein</fullName>
    </submittedName>
</protein>